<dbReference type="OrthoDB" id="7728307at2"/>
<dbReference type="InterPro" id="IPR044925">
    <property type="entry name" value="His-Me_finger_sf"/>
</dbReference>
<evidence type="ECO:0000313" key="3">
    <source>
        <dbReference type="Proteomes" id="UP000247417"/>
    </source>
</evidence>
<dbReference type="Gene3D" id="3.90.75.20">
    <property type="match status" value="1"/>
</dbReference>
<dbReference type="Proteomes" id="UP000247417">
    <property type="component" value="Unassembled WGS sequence"/>
</dbReference>
<proteinExistence type="predicted"/>
<feature type="domain" description="HNH nuclease" evidence="1">
    <location>
        <begin position="27"/>
        <end position="69"/>
    </location>
</feature>
<organism evidence="2 3">
    <name type="scientific">Komagataeibacter oboediens</name>
    <dbReference type="NCBI Taxonomy" id="65958"/>
    <lineage>
        <taxon>Bacteria</taxon>
        <taxon>Pseudomonadati</taxon>
        <taxon>Pseudomonadota</taxon>
        <taxon>Alphaproteobacteria</taxon>
        <taxon>Acetobacterales</taxon>
        <taxon>Acetobacteraceae</taxon>
        <taxon>Komagataeibacter</taxon>
    </lineage>
</organism>
<name>A0A318QXT7_9PROT</name>
<reference evidence="2 3" key="1">
    <citation type="submission" date="2017-07" db="EMBL/GenBank/DDBJ databases">
        <title>A draft genome sequence of Komagataeibacter oboediens LMG 18849.</title>
        <authorList>
            <person name="Skraban J."/>
            <person name="Cleenwerck I."/>
            <person name="Vandamme P."/>
            <person name="Trcek J."/>
        </authorList>
    </citation>
    <scope>NUCLEOTIDE SEQUENCE [LARGE SCALE GENOMIC DNA]</scope>
    <source>
        <strain evidence="2 3">LMG 18849</strain>
    </source>
</reference>
<accession>A0A318QXT7</accession>
<gene>
    <name evidence="2" type="ORF">CFR80_17405</name>
</gene>
<dbReference type="EMBL" id="NKTX01000138">
    <property type="protein sequence ID" value="PYD77773.1"/>
    <property type="molecule type" value="Genomic_DNA"/>
</dbReference>
<dbReference type="AlphaFoldDB" id="A0A318QXT7"/>
<evidence type="ECO:0000313" key="2">
    <source>
        <dbReference type="EMBL" id="PYD77773.1"/>
    </source>
</evidence>
<protein>
    <recommendedName>
        <fullName evidence="1">HNH nuclease domain-containing protein</fullName>
    </recommendedName>
</protein>
<evidence type="ECO:0000259" key="1">
    <source>
        <dbReference type="Pfam" id="PF13392"/>
    </source>
</evidence>
<dbReference type="Pfam" id="PF13392">
    <property type="entry name" value="HNH_3"/>
    <property type="match status" value="1"/>
</dbReference>
<dbReference type="SUPFAM" id="SSF54060">
    <property type="entry name" value="His-Me finger endonucleases"/>
    <property type="match status" value="1"/>
</dbReference>
<comment type="caution">
    <text evidence="2">The sequence shown here is derived from an EMBL/GenBank/DDBJ whole genome shotgun (WGS) entry which is preliminary data.</text>
</comment>
<sequence>MACWPWMGAGKGNGYGNVRLNGKNVSAHRRAYELFCGPVLDGMDVCHLCDNRWCVNPDHLFLGTRSENMADCAAKGRATGFYRKRLIPKDVATDSCVK</sequence>
<dbReference type="InterPro" id="IPR003615">
    <property type="entry name" value="HNH_nuc"/>
</dbReference>